<feature type="region of interest" description="Disordered" evidence="1">
    <location>
        <begin position="85"/>
        <end position="108"/>
    </location>
</feature>
<organism evidence="2 3">
    <name type="scientific">Pseudomonas mangrovi</name>
    <dbReference type="NCBI Taxonomy" id="2161748"/>
    <lineage>
        <taxon>Bacteria</taxon>
        <taxon>Pseudomonadati</taxon>
        <taxon>Pseudomonadota</taxon>
        <taxon>Gammaproteobacteria</taxon>
        <taxon>Pseudomonadales</taxon>
        <taxon>Pseudomonadaceae</taxon>
        <taxon>Pseudomonas</taxon>
    </lineage>
</organism>
<comment type="caution">
    <text evidence="2">The sequence shown here is derived from an EMBL/GenBank/DDBJ whole genome shotgun (WGS) entry which is preliminary data.</text>
</comment>
<dbReference type="EMBL" id="QASN01000020">
    <property type="protein sequence ID" value="PTU73460.1"/>
    <property type="molecule type" value="Genomic_DNA"/>
</dbReference>
<dbReference type="RefSeq" id="WP_146168210.1">
    <property type="nucleotide sequence ID" value="NZ_QASN01000020.1"/>
</dbReference>
<feature type="compositionally biased region" description="Polar residues" evidence="1">
    <location>
        <begin position="99"/>
        <end position="108"/>
    </location>
</feature>
<accession>A0A2T5P6U3</accession>
<proteinExistence type="predicted"/>
<evidence type="ECO:0000313" key="2">
    <source>
        <dbReference type="EMBL" id="PTU73460.1"/>
    </source>
</evidence>
<keyword evidence="3" id="KW-1185">Reference proteome</keyword>
<evidence type="ECO:0000256" key="1">
    <source>
        <dbReference type="SAM" id="MobiDB-lite"/>
    </source>
</evidence>
<reference evidence="2 3" key="1">
    <citation type="submission" date="2018-04" db="EMBL/GenBank/DDBJ databases">
        <title>Pseudomonas sp. nov., isolated from mangrove soil.</title>
        <authorList>
            <person name="Chen C."/>
        </authorList>
    </citation>
    <scope>NUCLEOTIDE SEQUENCE [LARGE SCALE GENOMIC DNA]</scope>
    <source>
        <strain evidence="2 3">TC-11</strain>
    </source>
</reference>
<evidence type="ECO:0000313" key="3">
    <source>
        <dbReference type="Proteomes" id="UP000244064"/>
    </source>
</evidence>
<dbReference type="Proteomes" id="UP000244064">
    <property type="component" value="Unassembled WGS sequence"/>
</dbReference>
<protein>
    <submittedName>
        <fullName evidence="2">Uncharacterized protein</fullName>
    </submittedName>
</protein>
<dbReference type="AlphaFoldDB" id="A0A2T5P6U3"/>
<gene>
    <name evidence="2" type="ORF">DBO85_14125</name>
</gene>
<name>A0A2T5P6U3_9PSED</name>
<sequence>MSASERDQDLWEMREISKTKRALFPRPCSPEQEQCIRSSEQYKSLQAKFDAIFIKYGNNPNIFKDSERANSKRNSGKIIKCTVNRSKKRAEKQKKNLEIKQSTMEPNA</sequence>